<dbReference type="RefSeq" id="XP_068351765.1">
    <property type="nucleotide sequence ID" value="XM_068509969.1"/>
</dbReference>
<dbReference type="GeneID" id="94844673"/>
<accession>A0A1J4JN01</accession>
<proteinExistence type="predicted"/>
<name>A0A1J4JN01_9EUKA</name>
<evidence type="ECO:0000313" key="2">
    <source>
        <dbReference type="Proteomes" id="UP000179807"/>
    </source>
</evidence>
<protein>
    <submittedName>
        <fullName evidence="1">Uncharacterized protein</fullName>
    </submittedName>
</protein>
<sequence length="233" mass="26924">MDFHPYCKTCNISDTFMANRRWLTGSKKAPFKIKEVSLYPNHFPNEIAMSDTCSIQKKDGKISFIDIAKEIVIPLNYHNVQCIQSIKDFKYHFFAVANQNHLYFIDEIGNSNLVCNSPLPFKQAFHGFSYREPSHRTNHFYVACATKSTVLTIFRYVKNSSTFLTIRNLVITKNEKQTISTVTSFDYQDANHSLSKYILVSTFNNAYLINFTLLLSKIDENFGMDRNEDMSGI</sequence>
<comment type="caution">
    <text evidence="1">The sequence shown here is derived from an EMBL/GenBank/DDBJ whole genome shotgun (WGS) entry which is preliminary data.</text>
</comment>
<organism evidence="1 2">
    <name type="scientific">Tritrichomonas foetus</name>
    <dbReference type="NCBI Taxonomy" id="1144522"/>
    <lineage>
        <taxon>Eukaryota</taxon>
        <taxon>Metamonada</taxon>
        <taxon>Parabasalia</taxon>
        <taxon>Tritrichomonadida</taxon>
        <taxon>Tritrichomonadidae</taxon>
        <taxon>Tritrichomonas</taxon>
    </lineage>
</organism>
<dbReference type="VEuPathDB" id="TrichDB:TRFO_34963"/>
<gene>
    <name evidence="1" type="ORF">TRFO_34963</name>
</gene>
<reference evidence="1" key="1">
    <citation type="submission" date="2016-10" db="EMBL/GenBank/DDBJ databases">
        <authorList>
            <person name="Benchimol M."/>
            <person name="Almeida L.G."/>
            <person name="Vasconcelos A.T."/>
            <person name="Perreira-Neves A."/>
            <person name="Rosa I.A."/>
            <person name="Tasca T."/>
            <person name="Bogo M.R."/>
            <person name="de Souza W."/>
        </authorList>
    </citation>
    <scope>NUCLEOTIDE SEQUENCE [LARGE SCALE GENOMIC DNA]</scope>
    <source>
        <strain evidence="1">K</strain>
    </source>
</reference>
<evidence type="ECO:0000313" key="1">
    <source>
        <dbReference type="EMBL" id="OHS98628.1"/>
    </source>
</evidence>
<dbReference type="AlphaFoldDB" id="A0A1J4JN01"/>
<dbReference type="Proteomes" id="UP000179807">
    <property type="component" value="Unassembled WGS sequence"/>
</dbReference>
<keyword evidence="2" id="KW-1185">Reference proteome</keyword>
<dbReference type="EMBL" id="MLAK01001045">
    <property type="protein sequence ID" value="OHS98628.1"/>
    <property type="molecule type" value="Genomic_DNA"/>
</dbReference>